<dbReference type="RefSeq" id="WP_183352196.1">
    <property type="nucleotide sequence ID" value="NZ_JACHEO010000025.1"/>
</dbReference>
<dbReference type="SUPFAM" id="SSF46894">
    <property type="entry name" value="C-terminal effector domain of the bipartite response regulators"/>
    <property type="match status" value="1"/>
</dbReference>
<evidence type="ECO:0000313" key="9">
    <source>
        <dbReference type="Proteomes" id="UP000539642"/>
    </source>
</evidence>
<dbReference type="InterPro" id="IPR058245">
    <property type="entry name" value="NreC/VraR/RcsB-like_REC"/>
</dbReference>
<keyword evidence="1 5" id="KW-0597">Phosphoprotein</keyword>
<dbReference type="Proteomes" id="UP000539642">
    <property type="component" value="Unassembled WGS sequence"/>
</dbReference>
<dbReference type="CDD" id="cd17535">
    <property type="entry name" value="REC_NarL-like"/>
    <property type="match status" value="1"/>
</dbReference>
<keyword evidence="3 8" id="KW-0238">DNA-binding</keyword>
<sequence>MKKEKKILIVEDHPIFRMGMCELISEEKDLIVCGSAEDVPEARNLIELTNPDLVIVDLSLKSSNGMTLIREMNKYFKEIPVLVLSMHEESLHAKRCLLAGAKGYLMKHETKDSIIKAIRRIFEGKKFISQRVMDTLLDKFGEEAEAAQESPAIGLTDRELEIFQMIGKGFSSGQIAERLNLSVKTISAHRERIKQKLGAKTSGELVRYAVLWLETELF</sequence>
<evidence type="ECO:0000259" key="7">
    <source>
        <dbReference type="PROSITE" id="PS50110"/>
    </source>
</evidence>
<dbReference type="Pfam" id="PF00072">
    <property type="entry name" value="Response_reg"/>
    <property type="match status" value="1"/>
</dbReference>
<keyword evidence="9" id="KW-1185">Reference proteome</keyword>
<dbReference type="InterPro" id="IPR016032">
    <property type="entry name" value="Sig_transdc_resp-reg_C-effctor"/>
</dbReference>
<keyword evidence="2" id="KW-0805">Transcription regulation</keyword>
<dbReference type="InterPro" id="IPR001789">
    <property type="entry name" value="Sig_transdc_resp-reg_receiver"/>
</dbReference>
<dbReference type="PROSITE" id="PS50110">
    <property type="entry name" value="RESPONSE_REGULATORY"/>
    <property type="match status" value="1"/>
</dbReference>
<evidence type="ECO:0000313" key="8">
    <source>
        <dbReference type="EMBL" id="MBB5349395.1"/>
    </source>
</evidence>
<dbReference type="EMBL" id="JACHEO010000025">
    <property type="protein sequence ID" value="MBB5349395.1"/>
    <property type="molecule type" value="Genomic_DNA"/>
</dbReference>
<evidence type="ECO:0000256" key="3">
    <source>
        <dbReference type="ARBA" id="ARBA00023125"/>
    </source>
</evidence>
<protein>
    <submittedName>
        <fullName evidence="8">DNA-binding NarL/FixJ family response regulator</fullName>
    </submittedName>
</protein>
<dbReference type="CDD" id="cd06170">
    <property type="entry name" value="LuxR_C_like"/>
    <property type="match status" value="1"/>
</dbReference>
<evidence type="ECO:0000256" key="1">
    <source>
        <dbReference type="ARBA" id="ARBA00022553"/>
    </source>
</evidence>
<dbReference type="PANTHER" id="PTHR43214">
    <property type="entry name" value="TWO-COMPONENT RESPONSE REGULATOR"/>
    <property type="match status" value="1"/>
</dbReference>
<dbReference type="GO" id="GO:0003677">
    <property type="term" value="F:DNA binding"/>
    <property type="evidence" value="ECO:0007669"/>
    <property type="project" value="UniProtKB-KW"/>
</dbReference>
<dbReference type="AlphaFoldDB" id="A0A840UUM8"/>
<dbReference type="InterPro" id="IPR011006">
    <property type="entry name" value="CheY-like_superfamily"/>
</dbReference>
<evidence type="ECO:0000259" key="6">
    <source>
        <dbReference type="PROSITE" id="PS50043"/>
    </source>
</evidence>
<evidence type="ECO:0000256" key="5">
    <source>
        <dbReference type="PROSITE-ProRule" id="PRU00169"/>
    </source>
</evidence>
<reference evidence="8 9" key="1">
    <citation type="submission" date="2020-08" db="EMBL/GenBank/DDBJ databases">
        <title>Genomic Encyclopedia of Type Strains, Phase IV (KMG-IV): sequencing the most valuable type-strain genomes for metagenomic binning, comparative biology and taxonomic classification.</title>
        <authorList>
            <person name="Goeker M."/>
        </authorList>
    </citation>
    <scope>NUCLEOTIDE SEQUENCE [LARGE SCALE GENOMIC DNA]</scope>
    <source>
        <strain evidence="8 9">DSM 28570</strain>
    </source>
</reference>
<name>A0A840UUM8_9BACT</name>
<dbReference type="SMART" id="SM00448">
    <property type="entry name" value="REC"/>
    <property type="match status" value="1"/>
</dbReference>
<feature type="domain" description="HTH luxR-type" evidence="6">
    <location>
        <begin position="148"/>
        <end position="213"/>
    </location>
</feature>
<dbReference type="Pfam" id="PF00196">
    <property type="entry name" value="GerE"/>
    <property type="match status" value="1"/>
</dbReference>
<accession>A0A840UUM8</accession>
<feature type="domain" description="Response regulatory" evidence="7">
    <location>
        <begin position="6"/>
        <end position="122"/>
    </location>
</feature>
<dbReference type="InterPro" id="IPR000792">
    <property type="entry name" value="Tscrpt_reg_LuxR_C"/>
</dbReference>
<dbReference type="SUPFAM" id="SSF52172">
    <property type="entry name" value="CheY-like"/>
    <property type="match status" value="1"/>
</dbReference>
<dbReference type="PROSITE" id="PS50043">
    <property type="entry name" value="HTH_LUXR_2"/>
    <property type="match status" value="1"/>
</dbReference>
<dbReference type="PANTHER" id="PTHR43214:SF41">
    <property type="entry name" value="NITRATE_NITRITE RESPONSE REGULATOR PROTEIN NARP"/>
    <property type="match status" value="1"/>
</dbReference>
<feature type="modified residue" description="4-aspartylphosphate" evidence="5">
    <location>
        <position position="57"/>
    </location>
</feature>
<organism evidence="8 9">
    <name type="scientific">Desulfoprunum benzoelyticum</name>
    <dbReference type="NCBI Taxonomy" id="1506996"/>
    <lineage>
        <taxon>Bacteria</taxon>
        <taxon>Pseudomonadati</taxon>
        <taxon>Thermodesulfobacteriota</taxon>
        <taxon>Desulfobulbia</taxon>
        <taxon>Desulfobulbales</taxon>
        <taxon>Desulfobulbaceae</taxon>
        <taxon>Desulfoprunum</taxon>
    </lineage>
</organism>
<evidence type="ECO:0000256" key="2">
    <source>
        <dbReference type="ARBA" id="ARBA00023015"/>
    </source>
</evidence>
<dbReference type="GO" id="GO:0000160">
    <property type="term" value="P:phosphorelay signal transduction system"/>
    <property type="evidence" value="ECO:0007669"/>
    <property type="project" value="InterPro"/>
</dbReference>
<comment type="caution">
    <text evidence="8">The sequence shown here is derived from an EMBL/GenBank/DDBJ whole genome shotgun (WGS) entry which is preliminary data.</text>
</comment>
<evidence type="ECO:0000256" key="4">
    <source>
        <dbReference type="ARBA" id="ARBA00023163"/>
    </source>
</evidence>
<keyword evidence="4" id="KW-0804">Transcription</keyword>
<dbReference type="GO" id="GO:0006355">
    <property type="term" value="P:regulation of DNA-templated transcription"/>
    <property type="evidence" value="ECO:0007669"/>
    <property type="project" value="InterPro"/>
</dbReference>
<proteinExistence type="predicted"/>
<dbReference type="PRINTS" id="PR00038">
    <property type="entry name" value="HTHLUXR"/>
</dbReference>
<dbReference type="SMART" id="SM00421">
    <property type="entry name" value="HTH_LUXR"/>
    <property type="match status" value="1"/>
</dbReference>
<gene>
    <name evidence="8" type="ORF">HNQ81_003149</name>
</gene>
<dbReference type="InterPro" id="IPR039420">
    <property type="entry name" value="WalR-like"/>
</dbReference>
<dbReference type="Gene3D" id="3.40.50.2300">
    <property type="match status" value="1"/>
</dbReference>
<dbReference type="PROSITE" id="PS00622">
    <property type="entry name" value="HTH_LUXR_1"/>
    <property type="match status" value="1"/>
</dbReference>